<dbReference type="EMBL" id="AJWY01004297">
    <property type="protein sequence ID" value="EKC72780.1"/>
    <property type="molecule type" value="Genomic_DNA"/>
</dbReference>
<protein>
    <submittedName>
        <fullName evidence="1">Thiol:disulfide interchange protein</fullName>
    </submittedName>
</protein>
<accession>K1U304</accession>
<proteinExistence type="predicted"/>
<comment type="caution">
    <text evidence="1">The sequence shown here is derived from an EMBL/GenBank/DDBJ whole genome shotgun (WGS) entry which is preliminary data.</text>
</comment>
<reference evidence="1" key="1">
    <citation type="journal article" date="2013" name="Environ. Microbiol.">
        <title>Microbiota from the distal guts of lean and obese adolescents exhibit partial functional redundancy besides clear differences in community structure.</title>
        <authorList>
            <person name="Ferrer M."/>
            <person name="Ruiz A."/>
            <person name="Lanza F."/>
            <person name="Haange S.B."/>
            <person name="Oberbach A."/>
            <person name="Till H."/>
            <person name="Bargiela R."/>
            <person name="Campoy C."/>
            <person name="Segura M.T."/>
            <person name="Richter M."/>
            <person name="von Bergen M."/>
            <person name="Seifert J."/>
            <person name="Suarez A."/>
        </authorList>
    </citation>
    <scope>NUCLEOTIDE SEQUENCE</scope>
</reference>
<evidence type="ECO:0000313" key="1">
    <source>
        <dbReference type="EMBL" id="EKC72780.1"/>
    </source>
</evidence>
<sequence>MQGSSEEFKKDERVQGLLSHPWTTVYTEDEGNGFIVKDLYFSGVPILMLISPDGITLARGYTKAYEEVKNLLDRNLGNK</sequence>
<name>K1U304_9ZZZZ</name>
<gene>
    <name evidence="1" type="ORF">LEA_06563</name>
</gene>
<organism evidence="1">
    <name type="scientific">human gut metagenome</name>
    <dbReference type="NCBI Taxonomy" id="408170"/>
    <lineage>
        <taxon>unclassified sequences</taxon>
        <taxon>metagenomes</taxon>
        <taxon>organismal metagenomes</taxon>
    </lineage>
</organism>
<dbReference type="AlphaFoldDB" id="K1U304"/>